<protein>
    <submittedName>
        <fullName evidence="1">Uncharacterized protein</fullName>
    </submittedName>
</protein>
<proteinExistence type="predicted"/>
<sequence length="90" mass="9678">MYLACQGGGSCPPPPADGYALETLSIVVLPECCEAQEGYAFDPYACRRVSFDDAAVELFVHTEFPSVKCLAYDTGQCALTVSVVFLERSS</sequence>
<organism evidence="1 2">
    <name type="scientific">Eumeta variegata</name>
    <name type="common">Bagworm moth</name>
    <name type="synonym">Eumeta japonica</name>
    <dbReference type="NCBI Taxonomy" id="151549"/>
    <lineage>
        <taxon>Eukaryota</taxon>
        <taxon>Metazoa</taxon>
        <taxon>Ecdysozoa</taxon>
        <taxon>Arthropoda</taxon>
        <taxon>Hexapoda</taxon>
        <taxon>Insecta</taxon>
        <taxon>Pterygota</taxon>
        <taxon>Neoptera</taxon>
        <taxon>Endopterygota</taxon>
        <taxon>Lepidoptera</taxon>
        <taxon>Glossata</taxon>
        <taxon>Ditrysia</taxon>
        <taxon>Tineoidea</taxon>
        <taxon>Psychidae</taxon>
        <taxon>Oiketicinae</taxon>
        <taxon>Eumeta</taxon>
    </lineage>
</organism>
<gene>
    <name evidence="1" type="ORF">EVAR_13013_1</name>
</gene>
<dbReference type="AlphaFoldDB" id="A0A4C1TX00"/>
<name>A0A4C1TX00_EUMVA</name>
<comment type="caution">
    <text evidence="1">The sequence shown here is derived from an EMBL/GenBank/DDBJ whole genome shotgun (WGS) entry which is preliminary data.</text>
</comment>
<evidence type="ECO:0000313" key="2">
    <source>
        <dbReference type="Proteomes" id="UP000299102"/>
    </source>
</evidence>
<dbReference type="EMBL" id="BGZK01000098">
    <property type="protein sequence ID" value="GBP18552.1"/>
    <property type="molecule type" value="Genomic_DNA"/>
</dbReference>
<dbReference type="Proteomes" id="UP000299102">
    <property type="component" value="Unassembled WGS sequence"/>
</dbReference>
<reference evidence="1 2" key="1">
    <citation type="journal article" date="2019" name="Commun. Biol.">
        <title>The bagworm genome reveals a unique fibroin gene that provides high tensile strength.</title>
        <authorList>
            <person name="Kono N."/>
            <person name="Nakamura H."/>
            <person name="Ohtoshi R."/>
            <person name="Tomita M."/>
            <person name="Numata K."/>
            <person name="Arakawa K."/>
        </authorList>
    </citation>
    <scope>NUCLEOTIDE SEQUENCE [LARGE SCALE GENOMIC DNA]</scope>
</reference>
<keyword evidence="2" id="KW-1185">Reference proteome</keyword>
<evidence type="ECO:0000313" key="1">
    <source>
        <dbReference type="EMBL" id="GBP18552.1"/>
    </source>
</evidence>
<accession>A0A4C1TX00</accession>